<name>A0ABN8NAI0_9CNID</name>
<keyword evidence="5" id="KW-1185">Reference proteome</keyword>
<gene>
    <name evidence="4" type="ORF">PLOB_00002717</name>
</gene>
<dbReference type="PROSITE" id="PS50158">
    <property type="entry name" value="ZF_CCHC"/>
    <property type="match status" value="1"/>
</dbReference>
<dbReference type="InterPro" id="IPR036875">
    <property type="entry name" value="Znf_CCHC_sf"/>
</dbReference>
<sequence>MKGIRRHLYWSATSTKPGFGNLILAKWNSFLRHVANKHTDHPDPLYKVCNHGNLPSRKWIKIGEDIIFNVFIIKVYQKFMYTLLLFIVGTAAYDKLKSLLTGKALLKDIEQLSPDAQTSCLEGHILASLHFNENLHRDTQVTRDGKKYFRITYPKFKLGEEVVREVATPPTYGYAEDIKKLLFNLSKQEMKEVFDRYSARTPEPLTAQFSGRVDKETAVKTHEEKQGQGISTQLFPARAEQEVLQQASCSFQQPASGSRAVRKCSKCKRPGHTRRKCPE</sequence>
<proteinExistence type="predicted"/>
<organism evidence="4 5">
    <name type="scientific">Porites lobata</name>
    <dbReference type="NCBI Taxonomy" id="104759"/>
    <lineage>
        <taxon>Eukaryota</taxon>
        <taxon>Metazoa</taxon>
        <taxon>Cnidaria</taxon>
        <taxon>Anthozoa</taxon>
        <taxon>Hexacorallia</taxon>
        <taxon>Scleractinia</taxon>
        <taxon>Fungiina</taxon>
        <taxon>Poritidae</taxon>
        <taxon>Porites</taxon>
    </lineage>
</organism>
<dbReference type="InterPro" id="IPR001878">
    <property type="entry name" value="Znf_CCHC"/>
</dbReference>
<keyword evidence="2" id="KW-0812">Transmembrane</keyword>
<dbReference type="SUPFAM" id="SSF57756">
    <property type="entry name" value="Retrovirus zinc finger-like domains"/>
    <property type="match status" value="1"/>
</dbReference>
<comment type="caution">
    <text evidence="4">The sequence shown here is derived from an EMBL/GenBank/DDBJ whole genome shotgun (WGS) entry which is preliminary data.</text>
</comment>
<feature type="domain" description="CCHC-type" evidence="3">
    <location>
        <begin position="262"/>
        <end position="279"/>
    </location>
</feature>
<evidence type="ECO:0000256" key="1">
    <source>
        <dbReference type="PROSITE-ProRule" id="PRU00047"/>
    </source>
</evidence>
<evidence type="ECO:0000313" key="4">
    <source>
        <dbReference type="EMBL" id="CAH3043904.1"/>
    </source>
</evidence>
<evidence type="ECO:0000259" key="3">
    <source>
        <dbReference type="PROSITE" id="PS50158"/>
    </source>
</evidence>
<dbReference type="EMBL" id="CALNXK010000011">
    <property type="protein sequence ID" value="CAH3043904.1"/>
    <property type="molecule type" value="Genomic_DNA"/>
</dbReference>
<reference evidence="4 5" key="1">
    <citation type="submission" date="2022-05" db="EMBL/GenBank/DDBJ databases">
        <authorList>
            <consortium name="Genoscope - CEA"/>
            <person name="William W."/>
        </authorList>
    </citation>
    <scope>NUCLEOTIDE SEQUENCE [LARGE SCALE GENOMIC DNA]</scope>
</reference>
<keyword evidence="1" id="KW-0863">Zinc-finger</keyword>
<feature type="transmembrane region" description="Helical" evidence="2">
    <location>
        <begin position="66"/>
        <end position="93"/>
    </location>
</feature>
<protein>
    <recommendedName>
        <fullName evidence="3">CCHC-type domain-containing protein</fullName>
    </recommendedName>
</protein>
<dbReference type="PANTHER" id="PTHR31751:SF42">
    <property type="entry name" value="PROTEIN CBG10204"/>
    <property type="match status" value="1"/>
</dbReference>
<keyword evidence="2" id="KW-0472">Membrane</keyword>
<keyword evidence="1" id="KW-0479">Metal-binding</keyword>
<keyword evidence="2" id="KW-1133">Transmembrane helix</keyword>
<dbReference type="PANTHER" id="PTHR31751">
    <property type="entry name" value="SI:CH211-108C17.2-RELATED-RELATED"/>
    <property type="match status" value="1"/>
</dbReference>
<accession>A0ABN8NAI0</accession>
<evidence type="ECO:0000256" key="2">
    <source>
        <dbReference type="SAM" id="Phobius"/>
    </source>
</evidence>
<evidence type="ECO:0000313" key="5">
    <source>
        <dbReference type="Proteomes" id="UP001159405"/>
    </source>
</evidence>
<dbReference type="Proteomes" id="UP001159405">
    <property type="component" value="Unassembled WGS sequence"/>
</dbReference>
<keyword evidence="1" id="KW-0862">Zinc</keyword>